<dbReference type="Pfam" id="PF01872">
    <property type="entry name" value="RibD_C"/>
    <property type="match status" value="1"/>
</dbReference>
<dbReference type="SUPFAM" id="SSF53597">
    <property type="entry name" value="Dihydrofolate reductase-like"/>
    <property type="match status" value="1"/>
</dbReference>
<proteinExistence type="inferred from homology"/>
<keyword evidence="6" id="KW-0686">Riboflavin biosynthesis</keyword>
<evidence type="ECO:0000256" key="11">
    <source>
        <dbReference type="ARBA" id="ARBA00047550"/>
    </source>
</evidence>
<evidence type="ECO:0000256" key="9">
    <source>
        <dbReference type="ARBA" id="ARBA00030073"/>
    </source>
</evidence>
<comment type="function">
    <text evidence="1">Catalyzes an early step in riboflavin biosynthesis, the NADPH-dependent reduction of the ribose side chain of 2,5-diamino-6-ribosylamino-4(3H)-pyrimidinone 5'-phosphate, yielding 2,5-diamino-6-ribitylamino-4(3H)-pyrimidinone 5'-phosphate.</text>
</comment>
<evidence type="ECO:0000256" key="10">
    <source>
        <dbReference type="ARBA" id="ARBA00031630"/>
    </source>
</evidence>
<evidence type="ECO:0000256" key="8">
    <source>
        <dbReference type="ARBA" id="ARBA00023002"/>
    </source>
</evidence>
<evidence type="ECO:0000256" key="1">
    <source>
        <dbReference type="ARBA" id="ARBA00003555"/>
    </source>
</evidence>
<dbReference type="InterPro" id="IPR024072">
    <property type="entry name" value="DHFR-like_dom_sf"/>
</dbReference>
<dbReference type="InterPro" id="IPR002734">
    <property type="entry name" value="RibDG_C"/>
</dbReference>
<sequence length="233" mass="25795">MGEHDVDVYEKARGIWSNVLQINEADPQHTFTPSLDRPFVTLTFAQSIDSKIAVRLSVNSENVRYPQPIILDNNLNFPLDCKLLQMPLVDKKCHYPWIITKSSSCLKKKAELEAKGAIVILVDNEYCDVNSGLPKLTHILRVLKDKGISKLMVEGGATIIQQFINAHYIEKSNVVDAVAITIAPVFVGSGGLGVSDNLTSRSSEAVDTIKLFQNNYYERFGDDIVVAGRTCAL</sequence>
<evidence type="ECO:0000313" key="14">
    <source>
        <dbReference type="EMBL" id="OMH85454.1"/>
    </source>
</evidence>
<evidence type="ECO:0000259" key="13">
    <source>
        <dbReference type="Pfam" id="PF01872"/>
    </source>
</evidence>
<keyword evidence="8" id="KW-0560">Oxidoreductase</keyword>
<evidence type="ECO:0000256" key="5">
    <source>
        <dbReference type="ARBA" id="ARBA00015035"/>
    </source>
</evidence>
<comment type="catalytic activity">
    <reaction evidence="12">
        <text>2,5-diamino-6-(1-D-ribitylamino)pyrimidin-4(3H)-one 5'-phosphate + NADP(+) = 2,5-diamino-6-(1-D-ribosylamino)pyrimidin-4(3H)-one 5'-phosphate + NADPH + H(+)</text>
        <dbReference type="Rhea" id="RHEA:27278"/>
        <dbReference type="ChEBI" id="CHEBI:15378"/>
        <dbReference type="ChEBI" id="CHEBI:57783"/>
        <dbReference type="ChEBI" id="CHEBI:58349"/>
        <dbReference type="ChEBI" id="CHEBI:58890"/>
        <dbReference type="ChEBI" id="CHEBI:59545"/>
        <dbReference type="EC" id="1.1.1.302"/>
    </reaction>
</comment>
<dbReference type="OrthoDB" id="5432at2759"/>
<comment type="similarity">
    <text evidence="3">Belongs to the HTP reductase family.</text>
</comment>
<feature type="domain" description="Bacterial bifunctional deaminase-reductase C-terminal" evidence="13">
    <location>
        <begin position="58"/>
        <end position="200"/>
    </location>
</feature>
<dbReference type="Proteomes" id="UP000188320">
    <property type="component" value="Unassembled WGS sequence"/>
</dbReference>
<evidence type="ECO:0000256" key="3">
    <source>
        <dbReference type="ARBA" id="ARBA00009723"/>
    </source>
</evidence>
<evidence type="ECO:0000256" key="7">
    <source>
        <dbReference type="ARBA" id="ARBA00022857"/>
    </source>
</evidence>
<evidence type="ECO:0000256" key="6">
    <source>
        <dbReference type="ARBA" id="ARBA00022619"/>
    </source>
</evidence>
<dbReference type="EC" id="1.1.1.302" evidence="4"/>
<gene>
    <name evidence="14" type="ORF">AX774_g994</name>
</gene>
<protein>
    <recommendedName>
        <fullName evidence="5">2,5-diamino-6-ribosylamino-4(3H)-pyrimidinone 5'-phosphate reductase</fullName>
        <ecNumber evidence="4">1.1.1.302</ecNumber>
    </recommendedName>
    <alternativeName>
        <fullName evidence="10">2,5-diamino-6-(5-phospho-D-ribosylamino)pyrimidin-4(3H)-one reductase</fullName>
    </alternativeName>
    <alternativeName>
        <fullName evidence="9">2,5-diamino-6-ribitylamino-4(3H)-pyrimidinone 5'-phosphate synthase</fullName>
    </alternativeName>
</protein>
<dbReference type="PANTHER" id="PTHR38011:SF7">
    <property type="entry name" value="2,5-DIAMINO-6-RIBOSYLAMINO-4(3H)-PYRIMIDINONE 5'-PHOSPHATE REDUCTASE"/>
    <property type="match status" value="1"/>
</dbReference>
<comment type="caution">
    <text evidence="14">The sequence shown here is derived from an EMBL/GenBank/DDBJ whole genome shotgun (WGS) entry which is preliminary data.</text>
</comment>
<dbReference type="AlphaFoldDB" id="A0A1R1PX03"/>
<dbReference type="InterPro" id="IPR050765">
    <property type="entry name" value="Riboflavin_Biosynth_HTPR"/>
</dbReference>
<evidence type="ECO:0000256" key="12">
    <source>
        <dbReference type="ARBA" id="ARBA00049020"/>
    </source>
</evidence>
<keyword evidence="7" id="KW-0521">NADP</keyword>
<dbReference type="Gene3D" id="3.40.430.10">
    <property type="entry name" value="Dihydrofolate Reductase, subunit A"/>
    <property type="match status" value="1"/>
</dbReference>
<evidence type="ECO:0000313" key="15">
    <source>
        <dbReference type="Proteomes" id="UP000188320"/>
    </source>
</evidence>
<dbReference type="GO" id="GO:0008703">
    <property type="term" value="F:5-amino-6-(5-phosphoribosylamino)uracil reductase activity"/>
    <property type="evidence" value="ECO:0007669"/>
    <property type="project" value="InterPro"/>
</dbReference>
<comment type="pathway">
    <text evidence="2">Cofactor biosynthesis; riboflavin biosynthesis.</text>
</comment>
<reference evidence="15" key="1">
    <citation type="submission" date="2017-01" db="EMBL/GenBank/DDBJ databases">
        <authorList>
            <person name="Wang Y."/>
            <person name="White M."/>
            <person name="Kvist S."/>
            <person name="Moncalvo J.-M."/>
        </authorList>
    </citation>
    <scope>NUCLEOTIDE SEQUENCE [LARGE SCALE GENOMIC DNA]</scope>
    <source>
        <strain evidence="15">COL-18-3</strain>
    </source>
</reference>
<dbReference type="EMBL" id="LSSK01000078">
    <property type="protein sequence ID" value="OMH85454.1"/>
    <property type="molecule type" value="Genomic_DNA"/>
</dbReference>
<name>A0A1R1PX03_ZANCU</name>
<organism evidence="14 15">
    <name type="scientific">Zancudomyces culisetae</name>
    <name type="common">Gut fungus</name>
    <name type="synonym">Smittium culisetae</name>
    <dbReference type="NCBI Taxonomy" id="1213189"/>
    <lineage>
        <taxon>Eukaryota</taxon>
        <taxon>Fungi</taxon>
        <taxon>Fungi incertae sedis</taxon>
        <taxon>Zoopagomycota</taxon>
        <taxon>Kickxellomycotina</taxon>
        <taxon>Harpellomycetes</taxon>
        <taxon>Harpellales</taxon>
        <taxon>Legeriomycetaceae</taxon>
        <taxon>Zancudomyces</taxon>
    </lineage>
</organism>
<keyword evidence="15" id="KW-1185">Reference proteome</keyword>
<evidence type="ECO:0000256" key="2">
    <source>
        <dbReference type="ARBA" id="ARBA00005104"/>
    </source>
</evidence>
<accession>A0A1R1PX03</accession>
<evidence type="ECO:0000256" key="4">
    <source>
        <dbReference type="ARBA" id="ARBA00012851"/>
    </source>
</evidence>
<dbReference type="PANTHER" id="PTHR38011">
    <property type="entry name" value="DIHYDROFOLATE REDUCTASE FAMILY PROTEIN (AFU_ORTHOLOGUE AFUA_8G06820)"/>
    <property type="match status" value="1"/>
</dbReference>
<comment type="catalytic activity">
    <reaction evidence="11">
        <text>2,5-diamino-6-(1-D-ribitylamino)pyrimidin-4(3H)-one 5'-phosphate + NAD(+) = 2,5-diamino-6-(1-D-ribosylamino)pyrimidin-4(3H)-one 5'-phosphate + NADH + H(+)</text>
        <dbReference type="Rhea" id="RHEA:27274"/>
        <dbReference type="ChEBI" id="CHEBI:15378"/>
        <dbReference type="ChEBI" id="CHEBI:57540"/>
        <dbReference type="ChEBI" id="CHEBI:57945"/>
        <dbReference type="ChEBI" id="CHEBI:58890"/>
        <dbReference type="ChEBI" id="CHEBI:59545"/>
        <dbReference type="EC" id="1.1.1.302"/>
    </reaction>
</comment>
<dbReference type="GO" id="GO:0009231">
    <property type="term" value="P:riboflavin biosynthetic process"/>
    <property type="evidence" value="ECO:0007669"/>
    <property type="project" value="UniProtKB-KW"/>
</dbReference>